<evidence type="ECO:0000259" key="2">
    <source>
        <dbReference type="PROSITE" id="PS51192"/>
    </source>
</evidence>
<gene>
    <name evidence="3" type="ORF">D9753_11500</name>
</gene>
<dbReference type="GO" id="GO:0009307">
    <property type="term" value="P:DNA restriction-modification system"/>
    <property type="evidence" value="ECO:0007669"/>
    <property type="project" value="UniProtKB-KW"/>
</dbReference>
<dbReference type="Proteomes" id="UP000268329">
    <property type="component" value="Chromosome"/>
</dbReference>
<dbReference type="Pfam" id="PF00271">
    <property type="entry name" value="Helicase_C"/>
    <property type="match status" value="1"/>
</dbReference>
<dbReference type="InterPro" id="IPR007409">
    <property type="entry name" value="Restrct_endonuc_type1_HsdR_N"/>
</dbReference>
<dbReference type="CDD" id="cd18032">
    <property type="entry name" value="DEXHc_RE_I_III_res"/>
    <property type="match status" value="1"/>
</dbReference>
<dbReference type="GO" id="GO:0003677">
    <property type="term" value="F:DNA binding"/>
    <property type="evidence" value="ECO:0007669"/>
    <property type="project" value="UniProtKB-KW"/>
</dbReference>
<dbReference type="Pfam" id="PF13643">
    <property type="entry name" value="DUF4145"/>
    <property type="match status" value="1"/>
</dbReference>
<dbReference type="Gene3D" id="3.90.1570.30">
    <property type="match status" value="1"/>
</dbReference>
<organism evidence="3 4">
    <name type="scientific">Streptomyces dangxiongensis</name>
    <dbReference type="NCBI Taxonomy" id="1442032"/>
    <lineage>
        <taxon>Bacteria</taxon>
        <taxon>Bacillati</taxon>
        <taxon>Actinomycetota</taxon>
        <taxon>Actinomycetes</taxon>
        <taxon>Kitasatosporales</taxon>
        <taxon>Streptomycetaceae</taxon>
        <taxon>Streptomyces</taxon>
    </lineage>
</organism>
<dbReference type="Gene3D" id="3.40.50.300">
    <property type="entry name" value="P-loop containing nucleotide triphosphate hydrolases"/>
    <property type="match status" value="2"/>
</dbReference>
<dbReference type="InterPro" id="IPR025285">
    <property type="entry name" value="DUF4145"/>
</dbReference>
<dbReference type="PANTHER" id="PTHR47396">
    <property type="entry name" value="TYPE I RESTRICTION ENZYME ECOKI R PROTEIN"/>
    <property type="match status" value="1"/>
</dbReference>
<dbReference type="InterPro" id="IPR027417">
    <property type="entry name" value="P-loop_NTPase"/>
</dbReference>
<dbReference type="AlphaFoldDB" id="A0A3G2JIR7"/>
<dbReference type="Pfam" id="PF04851">
    <property type="entry name" value="ResIII"/>
    <property type="match status" value="1"/>
</dbReference>
<accession>A0A3G2JIR7</accession>
<feature type="coiled-coil region" evidence="1">
    <location>
        <begin position="170"/>
        <end position="204"/>
    </location>
</feature>
<evidence type="ECO:0000256" key="1">
    <source>
        <dbReference type="SAM" id="Coils"/>
    </source>
</evidence>
<feature type="domain" description="Helicase ATP-binding" evidence="2">
    <location>
        <begin position="380"/>
        <end position="539"/>
    </location>
</feature>
<dbReference type="EMBL" id="CP033073">
    <property type="protein sequence ID" value="AYN39437.1"/>
    <property type="molecule type" value="Genomic_DNA"/>
</dbReference>
<protein>
    <submittedName>
        <fullName evidence="3">DUF4145 domain-containing protein</fullName>
    </submittedName>
</protein>
<dbReference type="RefSeq" id="WP_121786928.1">
    <property type="nucleotide sequence ID" value="NZ_CP033073.1"/>
</dbReference>
<keyword evidence="4" id="KW-1185">Reference proteome</keyword>
<dbReference type="Pfam" id="PF08463">
    <property type="entry name" value="EcoEI_R_C"/>
    <property type="match status" value="1"/>
</dbReference>
<dbReference type="PANTHER" id="PTHR47396:SF1">
    <property type="entry name" value="ATP-DEPENDENT HELICASE IRC3-RELATED"/>
    <property type="match status" value="1"/>
</dbReference>
<dbReference type="InterPro" id="IPR006935">
    <property type="entry name" value="Helicase/UvrB_N"/>
</dbReference>
<evidence type="ECO:0000313" key="4">
    <source>
        <dbReference type="Proteomes" id="UP000268329"/>
    </source>
</evidence>
<dbReference type="InterPro" id="IPR014001">
    <property type="entry name" value="Helicase_ATP-bd"/>
</dbReference>
<reference evidence="3 4" key="1">
    <citation type="submission" date="2018-10" db="EMBL/GenBank/DDBJ databases">
        <title>The genome of Streptomyces dangxiongensis Z022.</title>
        <authorList>
            <person name="Zhang B."/>
        </authorList>
    </citation>
    <scope>NUCLEOTIDE SEQUENCE [LARGE SCALE GENOMIC DNA]</scope>
    <source>
        <strain evidence="3 4">Z022</strain>
    </source>
</reference>
<dbReference type="InterPro" id="IPR013670">
    <property type="entry name" value="EcoEI_R_C_dom"/>
</dbReference>
<dbReference type="KEGG" id="sdd:D9753_11500"/>
<proteinExistence type="predicted"/>
<dbReference type="OrthoDB" id="9776021at2"/>
<dbReference type="GO" id="GO:0005829">
    <property type="term" value="C:cytosol"/>
    <property type="evidence" value="ECO:0007669"/>
    <property type="project" value="TreeGrafter"/>
</dbReference>
<dbReference type="GO" id="GO:0009035">
    <property type="term" value="F:type I site-specific deoxyribonuclease activity"/>
    <property type="evidence" value="ECO:0007669"/>
    <property type="project" value="UniProtKB-EC"/>
</dbReference>
<dbReference type="REBASE" id="276254">
    <property type="entry name" value="SspZ022ORF11490P"/>
</dbReference>
<name>A0A3G2JIR7_9ACTN</name>
<dbReference type="SMART" id="SM00487">
    <property type="entry name" value="DEXDc"/>
    <property type="match status" value="1"/>
</dbReference>
<dbReference type="GO" id="GO:0005524">
    <property type="term" value="F:ATP binding"/>
    <property type="evidence" value="ECO:0007669"/>
    <property type="project" value="UniProtKB-KW"/>
</dbReference>
<sequence>MGTFEFVKAEWPDLYELAGRAEQYARFDPYASGIYSRRALEAAVGWLYAYDGALGRPYRDDLNGRLAEPAFRALVGPDLLDKMHLVRRTGNRAAHDTTMTKVTVQHAVASLRALFHSLYWLARTYTRHPGSVPSSLTFDPAALPAPGATAGTRDPARRTRAQIEALDAELAAGAEALEAERARNSELEAELARALAQAAKEANSRLADTHDYDEATTRSDLVDALLAEAGWPLAEDRDREFPVPGAAADGGTGYADYVLWGDDGLPLAVVEAKRTGRDPMDGLKQAEMYADGLERMYGRRPVIFTTNGNEHRIYDDGGYRHGPGYPPRTVAGFYTRDELEWMQQRRRNRRAIHGVPLPGRAADIAGRDYQSRAVRAVAEEFDDRAQRGALLVMATGTGKTRTVIGLVETLLKAGWVRRVLFLADRNALVRQTVRAFGRNLPDVPAVDLREADQADKARVYVSTYSKMMFEIDRFDDDGTRRFGPGFFDLVVVDEAHRSVYRKYRHIFRWFDALLVGLTATPKDEVDRNTYSLFGLEQGVPTDFYPLHRAIEDQWLVPPRVIDVPLKFPRQGVHYEQLSDEEKDQWDALDWGEGAEPPEDVDGEALNDWLFNTDTIDKALKFLMEKGHRVEAGDRIAKTIVFAKNQRHARYIVERFDHAYPHLAGKAARVIISSDDRAQTTLDEFSDPAGQPDIAVSVDMLDTGVDVPEVANLVFFKRVFTSSKFWQMIGRGTRLRPDLYGPGRDKEDFFVFDLLGNAEWFNQDLPRAEGRVARSLRSRTFAARVDLLRTIDLLDDPGAELAGLRDAVAARLHETVTGMNLDNFIVRDHRSWAEAYADRGAWSRERIRAADPQDLGDLVENLGDLPTADRGDGTDEKARRFDLMMLTLQLGTLRPDIDVARVRENVRAIASALLENRDVHQIAAQVALLDDVAGEEWWQDVTAAMVEVARLRMRGLVGLITRDQQRIVYTDLAEELGEVREIELTAAAKGVNAKRFRQKAQAYLAGNLNHLALQKLRRNRTLTQQDLDELGRMLVDARIGTEADVHAAAERAHGLGRFVRSLVGLEREAVEEAFAAFLQDAGATRAQQDFVRLVIDHLTDNGALDPGLLWEDPFNRDDPSGVSGVFPDPVPLVEVIRRFNSGADLPSSATA</sequence>
<evidence type="ECO:0000313" key="3">
    <source>
        <dbReference type="EMBL" id="AYN39437.1"/>
    </source>
</evidence>
<dbReference type="SUPFAM" id="SSF52540">
    <property type="entry name" value="P-loop containing nucleoside triphosphate hydrolases"/>
    <property type="match status" value="2"/>
</dbReference>
<dbReference type="InterPro" id="IPR050742">
    <property type="entry name" value="Helicase_Restrict-Modif_Enz"/>
</dbReference>
<dbReference type="PROSITE" id="PS51192">
    <property type="entry name" value="HELICASE_ATP_BIND_1"/>
    <property type="match status" value="1"/>
</dbReference>
<keyword evidence="1" id="KW-0175">Coiled coil</keyword>
<dbReference type="InterPro" id="IPR001650">
    <property type="entry name" value="Helicase_C-like"/>
</dbReference>
<dbReference type="CDD" id="cd18799">
    <property type="entry name" value="SF2_C_EcoAI-like"/>
    <property type="match status" value="1"/>
</dbReference>
<dbReference type="Pfam" id="PF04313">
    <property type="entry name" value="HSDR_N"/>
    <property type="match status" value="1"/>
</dbReference>